<dbReference type="AlphaFoldDB" id="A0A6D2ITB8"/>
<dbReference type="InterPro" id="IPR035979">
    <property type="entry name" value="RBD_domain_sf"/>
</dbReference>
<dbReference type="PROSITE" id="PS01159">
    <property type="entry name" value="WW_DOMAIN_1"/>
    <property type="match status" value="1"/>
</dbReference>
<name>A0A6D2ITB8_9BRAS</name>
<organism evidence="2 3">
    <name type="scientific">Microthlaspi erraticum</name>
    <dbReference type="NCBI Taxonomy" id="1685480"/>
    <lineage>
        <taxon>Eukaryota</taxon>
        <taxon>Viridiplantae</taxon>
        <taxon>Streptophyta</taxon>
        <taxon>Embryophyta</taxon>
        <taxon>Tracheophyta</taxon>
        <taxon>Spermatophyta</taxon>
        <taxon>Magnoliopsida</taxon>
        <taxon>eudicotyledons</taxon>
        <taxon>Gunneridae</taxon>
        <taxon>Pentapetalae</taxon>
        <taxon>rosids</taxon>
        <taxon>malvids</taxon>
        <taxon>Brassicales</taxon>
        <taxon>Brassicaceae</taxon>
        <taxon>Coluteocarpeae</taxon>
        <taxon>Microthlaspi</taxon>
    </lineage>
</organism>
<evidence type="ECO:0000259" key="1">
    <source>
        <dbReference type="PROSITE" id="PS50020"/>
    </source>
</evidence>
<dbReference type="Pfam" id="PF00397">
    <property type="entry name" value="WW"/>
    <property type="match status" value="1"/>
</dbReference>
<comment type="caution">
    <text evidence="2">The sequence shown here is derived from an EMBL/GenBank/DDBJ whole genome shotgun (WGS) entry which is preliminary data.</text>
</comment>
<sequence>MRKHFESCGKLLHVYIPGYLKLRILNSFALIYIRGECAEEKALTLSGSCMGGHKLVVEPYPFHATHLDHKFAPTRDADNIKDIRMFFEGYDTSLPLDRVESMLYRELGKCGRVCDIDVDQDIENEALLERVALVAAEGIDMVERLLQICGSDVKGLENIKSIGVVTPEADEASSANFSPWQFASTPSKAPEYPNIPNPPHFGSKLPYPWNVYVDSGTAALMCMRNTETGFVQYAEETPAPASRARYAPEDPNLPWPWIGLVDTISGDLYFWNTQTGVTQYQRPPSNYINGLF</sequence>
<gene>
    <name evidence="2" type="ORF">MERR_LOCUS16012</name>
</gene>
<dbReference type="SUPFAM" id="SSF54928">
    <property type="entry name" value="RNA-binding domain, RBD"/>
    <property type="match status" value="1"/>
</dbReference>
<dbReference type="PROSITE" id="PS50020">
    <property type="entry name" value="WW_DOMAIN_2"/>
    <property type="match status" value="1"/>
</dbReference>
<dbReference type="InterPro" id="IPR036020">
    <property type="entry name" value="WW_dom_sf"/>
</dbReference>
<dbReference type="GO" id="GO:0003676">
    <property type="term" value="F:nucleic acid binding"/>
    <property type="evidence" value="ECO:0007669"/>
    <property type="project" value="InterPro"/>
</dbReference>
<reference evidence="2" key="1">
    <citation type="submission" date="2020-01" db="EMBL/GenBank/DDBJ databases">
        <authorList>
            <person name="Mishra B."/>
        </authorList>
    </citation>
    <scope>NUCLEOTIDE SEQUENCE [LARGE SCALE GENOMIC DNA]</scope>
</reference>
<feature type="domain" description="WW" evidence="1">
    <location>
        <begin position="251"/>
        <end position="285"/>
    </location>
</feature>
<dbReference type="InterPro" id="IPR001202">
    <property type="entry name" value="WW_dom"/>
</dbReference>
<dbReference type="EMBL" id="CACVBM020001074">
    <property type="protein sequence ID" value="CAA7028777.1"/>
    <property type="molecule type" value="Genomic_DNA"/>
</dbReference>
<keyword evidence="3" id="KW-1185">Reference proteome</keyword>
<dbReference type="OrthoDB" id="1132312at2759"/>
<evidence type="ECO:0000313" key="3">
    <source>
        <dbReference type="Proteomes" id="UP000467841"/>
    </source>
</evidence>
<accession>A0A6D2ITB8</accession>
<protein>
    <recommendedName>
        <fullName evidence="1">WW domain-containing protein</fullName>
    </recommendedName>
</protein>
<dbReference type="SUPFAM" id="SSF51045">
    <property type="entry name" value="WW domain"/>
    <property type="match status" value="1"/>
</dbReference>
<evidence type="ECO:0000313" key="2">
    <source>
        <dbReference type="EMBL" id="CAA7028777.1"/>
    </source>
</evidence>
<dbReference type="Proteomes" id="UP000467841">
    <property type="component" value="Unassembled WGS sequence"/>
</dbReference>
<proteinExistence type="predicted"/>